<reference evidence="4" key="1">
    <citation type="journal article" date="2017" name="Plant J.">
        <title>The pomegranate (Punica granatum L.) genome and the genomics of punicalagin biosynthesis.</title>
        <authorList>
            <person name="Qin G."/>
            <person name="Xu C."/>
            <person name="Ming R."/>
            <person name="Tang H."/>
            <person name="Guyot R."/>
            <person name="Kramer E.M."/>
            <person name="Hu Y."/>
            <person name="Yi X."/>
            <person name="Qi Y."/>
            <person name="Xu X."/>
            <person name="Gao Z."/>
            <person name="Pan H."/>
            <person name="Jian J."/>
            <person name="Tian Y."/>
            <person name="Yue Z."/>
            <person name="Xu Y."/>
        </authorList>
    </citation>
    <scope>NUCLEOTIDE SEQUENCE [LARGE SCALE GENOMIC DNA]</scope>
    <source>
        <strain evidence="4">cv. Dabenzi</strain>
    </source>
</reference>
<dbReference type="Proteomes" id="UP000197138">
    <property type="component" value="Unassembled WGS sequence"/>
</dbReference>
<protein>
    <submittedName>
        <fullName evidence="2">Uncharacterized protein</fullName>
    </submittedName>
</protein>
<reference evidence="3 5" key="3">
    <citation type="submission" date="2017-11" db="EMBL/GenBank/DDBJ databases">
        <title>De-novo sequencing of pomegranate (Punica granatum L.) genome.</title>
        <authorList>
            <person name="Akparov Z."/>
            <person name="Amiraslanov A."/>
            <person name="Hajiyeva S."/>
            <person name="Abbasov M."/>
            <person name="Kaur K."/>
            <person name="Hamwieh A."/>
            <person name="Solovyev V."/>
            <person name="Salamov A."/>
            <person name="Braich B."/>
            <person name="Kosarev P."/>
            <person name="Mahmoud A."/>
            <person name="Hajiyev E."/>
            <person name="Babayeva S."/>
            <person name="Izzatullayeva V."/>
            <person name="Mammadov A."/>
            <person name="Mammadov A."/>
            <person name="Sharifova S."/>
            <person name="Ojaghi J."/>
            <person name="Eynullazada K."/>
            <person name="Bayramov B."/>
            <person name="Abdulazimova A."/>
            <person name="Shahmuradov I."/>
        </authorList>
    </citation>
    <scope>NUCLEOTIDE SEQUENCE [LARGE SCALE GENOMIC DNA]</scope>
    <source>
        <strain evidence="3">AG2017</strain>
        <strain evidence="5">cv. AG2017</strain>
        <tissue evidence="3">Leaf</tissue>
    </source>
</reference>
<evidence type="ECO:0000313" key="4">
    <source>
        <dbReference type="Proteomes" id="UP000197138"/>
    </source>
</evidence>
<gene>
    <name evidence="2" type="ORF">CDL15_Pgr011687</name>
    <name evidence="3" type="ORF">CRG98_017711</name>
</gene>
<keyword evidence="5" id="KW-1185">Reference proteome</keyword>
<evidence type="ECO:0000256" key="1">
    <source>
        <dbReference type="SAM" id="MobiDB-lite"/>
    </source>
</evidence>
<dbReference type="EMBL" id="PGOL01001000">
    <property type="protein sequence ID" value="PKI61882.1"/>
    <property type="molecule type" value="Genomic_DNA"/>
</dbReference>
<comment type="caution">
    <text evidence="2">The sequence shown here is derived from an EMBL/GenBank/DDBJ whole genome shotgun (WGS) entry which is preliminary data.</text>
</comment>
<dbReference type="EMBL" id="MTKT01002940">
    <property type="protein sequence ID" value="OWM76962.1"/>
    <property type="molecule type" value="Genomic_DNA"/>
</dbReference>
<proteinExistence type="predicted"/>
<feature type="region of interest" description="Disordered" evidence="1">
    <location>
        <begin position="1"/>
        <end position="20"/>
    </location>
</feature>
<accession>A0A218WY39</accession>
<name>A0A218WY39_PUNGR</name>
<evidence type="ECO:0000313" key="5">
    <source>
        <dbReference type="Proteomes" id="UP000233551"/>
    </source>
</evidence>
<organism evidence="2 4">
    <name type="scientific">Punica granatum</name>
    <name type="common">Pomegranate</name>
    <dbReference type="NCBI Taxonomy" id="22663"/>
    <lineage>
        <taxon>Eukaryota</taxon>
        <taxon>Viridiplantae</taxon>
        <taxon>Streptophyta</taxon>
        <taxon>Embryophyta</taxon>
        <taxon>Tracheophyta</taxon>
        <taxon>Spermatophyta</taxon>
        <taxon>Magnoliopsida</taxon>
        <taxon>eudicotyledons</taxon>
        <taxon>Gunneridae</taxon>
        <taxon>Pentapetalae</taxon>
        <taxon>rosids</taxon>
        <taxon>malvids</taxon>
        <taxon>Myrtales</taxon>
        <taxon>Lythraceae</taxon>
        <taxon>Punica</taxon>
    </lineage>
</organism>
<dbReference type="Proteomes" id="UP000233551">
    <property type="component" value="Unassembled WGS sequence"/>
</dbReference>
<reference evidence="2" key="2">
    <citation type="submission" date="2017-06" db="EMBL/GenBank/DDBJ databases">
        <title>The pomegranate genome and the genomics of punicalagin biosynthesis.</title>
        <authorList>
            <person name="Xu C."/>
        </authorList>
    </citation>
    <scope>NUCLEOTIDE SEQUENCE [LARGE SCALE GENOMIC DNA]</scope>
    <source>
        <tissue evidence="2">Fresh leaf</tissue>
    </source>
</reference>
<evidence type="ECO:0000313" key="3">
    <source>
        <dbReference type="EMBL" id="PKI61882.1"/>
    </source>
</evidence>
<dbReference type="AlphaFoldDB" id="A0A218WY39"/>
<evidence type="ECO:0000313" key="2">
    <source>
        <dbReference type="EMBL" id="OWM76962.1"/>
    </source>
</evidence>
<sequence length="122" mass="13412">MDLCSPHAKGGDLDPTTRPSNLQLDIDKDITFARVRIQGTHIASTRLTVSRAYLCGSTTRSSPSPPARRRVVAPRTGSIRYHYHLAVASQDSRDILAERKPLILADTVTTQCHSSKETMPSN</sequence>